<feature type="compositionally biased region" description="Gly residues" evidence="5">
    <location>
        <begin position="307"/>
        <end position="330"/>
    </location>
</feature>
<name>A0A0K1ISH4_HALGI</name>
<evidence type="ECO:0000256" key="5">
    <source>
        <dbReference type="SAM" id="MobiDB-lite"/>
    </source>
</evidence>
<dbReference type="Pfam" id="PF13732">
    <property type="entry name" value="DrrA1-3_C"/>
    <property type="match status" value="1"/>
</dbReference>
<dbReference type="CDD" id="cd03230">
    <property type="entry name" value="ABC_DR_subfamily_A"/>
    <property type="match status" value="1"/>
</dbReference>
<dbReference type="InterPro" id="IPR050763">
    <property type="entry name" value="ABC_transporter_ATP-binding"/>
</dbReference>
<dbReference type="InterPro" id="IPR003593">
    <property type="entry name" value="AAA+_ATPase"/>
</dbReference>
<dbReference type="RefSeq" id="WP_004977067.1">
    <property type="nucleotide sequence ID" value="NZ_CP011947.1"/>
</dbReference>
<dbReference type="AlphaFoldDB" id="A0A0K1ISH4"/>
<dbReference type="GO" id="GO:0016887">
    <property type="term" value="F:ATP hydrolysis activity"/>
    <property type="evidence" value="ECO:0007669"/>
    <property type="project" value="InterPro"/>
</dbReference>
<dbReference type="PANTHER" id="PTHR42711:SF5">
    <property type="entry name" value="ABC TRANSPORTER ATP-BINDING PROTEIN NATA"/>
    <property type="match status" value="1"/>
</dbReference>
<dbReference type="PROSITE" id="PS50893">
    <property type="entry name" value="ABC_TRANSPORTER_2"/>
    <property type="match status" value="1"/>
</dbReference>
<keyword evidence="4 7" id="KW-0067">ATP-binding</keyword>
<evidence type="ECO:0000256" key="2">
    <source>
        <dbReference type="ARBA" id="ARBA00022448"/>
    </source>
</evidence>
<dbReference type="GeneID" id="25245698"/>
<dbReference type="Pfam" id="PF00005">
    <property type="entry name" value="ABC_tran"/>
    <property type="match status" value="1"/>
</dbReference>
<evidence type="ECO:0000256" key="4">
    <source>
        <dbReference type="ARBA" id="ARBA00022840"/>
    </source>
</evidence>
<dbReference type="PROSITE" id="PS00211">
    <property type="entry name" value="ABC_TRANSPORTER_1"/>
    <property type="match status" value="1"/>
</dbReference>
<proteinExistence type="inferred from homology"/>
<evidence type="ECO:0000313" key="8">
    <source>
        <dbReference type="Proteomes" id="UP000066124"/>
    </source>
</evidence>
<feature type="region of interest" description="Disordered" evidence="5">
    <location>
        <begin position="293"/>
        <end position="330"/>
    </location>
</feature>
<sequence>MITVENLRKTYGDFPAVVGSDFSVESGEVFGIVGPNGAGKTTTLKMLAGLVEPTGGSASVLGYDPEEPAMRRKLGFLPEESPLYEDMTARSYLRFFADLYDVPRDVADERTGAVLDRLDLEYRDRRLGDMSKGMKRKVAIARSLVNDPDLLIYDEPASGLDPLTTNVVLEFVRELRDEDKTVVFSAHNLFHVESICDRVVIMNRGEIIARGTVPEIRAEHGETTYRVFTTVPLPETLPADDEVGGEGEERHVAVVDEMAAVESLREAAEAAGGRVADIRTDEASLEDIFLRLAREAPTTSEAEGGRGRAAGGEGVAGEHGQRAPGGNGQS</sequence>
<keyword evidence="3" id="KW-0547">Nucleotide-binding</keyword>
<dbReference type="EMBL" id="CP011947">
    <property type="protein sequence ID" value="AKU07502.1"/>
    <property type="molecule type" value="Genomic_DNA"/>
</dbReference>
<keyword evidence="2" id="KW-0813">Transport</keyword>
<evidence type="ECO:0000256" key="3">
    <source>
        <dbReference type="ARBA" id="ARBA00022741"/>
    </source>
</evidence>
<feature type="domain" description="ABC transporter" evidence="6">
    <location>
        <begin position="2"/>
        <end position="229"/>
    </location>
</feature>
<dbReference type="InterPro" id="IPR025302">
    <property type="entry name" value="DrrA1/2-like_C"/>
</dbReference>
<dbReference type="PATRIC" id="fig|35746.4.peg.1493"/>
<dbReference type="PANTHER" id="PTHR42711">
    <property type="entry name" value="ABC TRANSPORTER ATP-BINDING PROTEIN"/>
    <property type="match status" value="1"/>
</dbReference>
<comment type="similarity">
    <text evidence="1">Belongs to the ABC transporter superfamily.</text>
</comment>
<dbReference type="Gene3D" id="3.40.50.300">
    <property type="entry name" value="P-loop containing nucleotide triphosphate hydrolases"/>
    <property type="match status" value="1"/>
</dbReference>
<accession>A0A0K1ISH4</accession>
<dbReference type="KEGG" id="hgi:ABY42_07020"/>
<dbReference type="InterPro" id="IPR003439">
    <property type="entry name" value="ABC_transporter-like_ATP-bd"/>
</dbReference>
<dbReference type="SUPFAM" id="SSF52540">
    <property type="entry name" value="P-loop containing nucleoside triphosphate hydrolases"/>
    <property type="match status" value="1"/>
</dbReference>
<dbReference type="InterPro" id="IPR017871">
    <property type="entry name" value="ABC_transporter-like_CS"/>
</dbReference>
<organism evidence="7 8">
    <name type="scientific">Haloferax gibbonsii</name>
    <dbReference type="NCBI Taxonomy" id="35746"/>
    <lineage>
        <taxon>Archaea</taxon>
        <taxon>Methanobacteriati</taxon>
        <taxon>Methanobacteriota</taxon>
        <taxon>Stenosarchaea group</taxon>
        <taxon>Halobacteria</taxon>
        <taxon>Halobacteriales</taxon>
        <taxon>Haloferacaceae</taxon>
        <taxon>Haloferax</taxon>
    </lineage>
</organism>
<dbReference type="InterPro" id="IPR027417">
    <property type="entry name" value="P-loop_NTPase"/>
</dbReference>
<dbReference type="SMART" id="SM00382">
    <property type="entry name" value="AAA"/>
    <property type="match status" value="1"/>
</dbReference>
<gene>
    <name evidence="7" type="ORF">ABY42_07020</name>
</gene>
<reference evidence="8" key="1">
    <citation type="journal article" date="2015" name="J. Biotechnol.">
        <title>Complete genome sequence of Haloferax gibbonsii strain ARA6, a potential producer of polyhydroxyalkanoates and halocins isolated from Araruama, Rio de Janeiro, Brasil.</title>
        <authorList>
            <person name="Pinto L.H."/>
            <person name="D'Alincourt Carvalho-Assef A.P."/>
            <person name="Vieira R.P."/>
            <person name="Clementino M.M."/>
            <person name="Albano R.M."/>
        </authorList>
    </citation>
    <scope>NUCLEOTIDE SEQUENCE [LARGE SCALE GENOMIC DNA]</scope>
    <source>
        <strain evidence="8">ARA6</strain>
    </source>
</reference>
<dbReference type="Proteomes" id="UP000066124">
    <property type="component" value="Chromosome"/>
</dbReference>
<evidence type="ECO:0000259" key="6">
    <source>
        <dbReference type="PROSITE" id="PS50893"/>
    </source>
</evidence>
<protein>
    <submittedName>
        <fullName evidence="7">ABC transporter ATP-binding protein</fullName>
    </submittedName>
</protein>
<evidence type="ECO:0000313" key="7">
    <source>
        <dbReference type="EMBL" id="AKU07502.1"/>
    </source>
</evidence>
<evidence type="ECO:0000256" key="1">
    <source>
        <dbReference type="ARBA" id="ARBA00005417"/>
    </source>
</evidence>
<dbReference type="GO" id="GO:0005524">
    <property type="term" value="F:ATP binding"/>
    <property type="evidence" value="ECO:0007669"/>
    <property type="project" value="UniProtKB-KW"/>
</dbReference>